<feature type="transmembrane region" description="Helical" evidence="9">
    <location>
        <begin position="14"/>
        <end position="39"/>
    </location>
</feature>
<evidence type="ECO:0000313" key="12">
    <source>
        <dbReference type="Proteomes" id="UP001369958"/>
    </source>
</evidence>
<keyword evidence="4 9" id="KW-0997">Cell inner membrane</keyword>
<feature type="transmembrane region" description="Helical" evidence="9">
    <location>
        <begin position="93"/>
        <end position="114"/>
    </location>
</feature>
<evidence type="ECO:0000256" key="6">
    <source>
        <dbReference type="ARBA" id="ARBA00022989"/>
    </source>
</evidence>
<keyword evidence="2 9" id="KW-0813">Transport</keyword>
<dbReference type="Pfam" id="PF04290">
    <property type="entry name" value="DctQ"/>
    <property type="match status" value="1"/>
</dbReference>
<evidence type="ECO:0000256" key="8">
    <source>
        <dbReference type="ARBA" id="ARBA00038436"/>
    </source>
</evidence>
<evidence type="ECO:0000256" key="9">
    <source>
        <dbReference type="RuleBase" id="RU369079"/>
    </source>
</evidence>
<gene>
    <name evidence="11" type="ORF">V6617_17360</name>
</gene>
<keyword evidence="12" id="KW-1185">Reference proteome</keyword>
<dbReference type="InterPro" id="IPR055348">
    <property type="entry name" value="DctQ"/>
</dbReference>
<feature type="domain" description="Tripartite ATP-independent periplasmic transporters DctQ component" evidence="10">
    <location>
        <begin position="32"/>
        <end position="157"/>
    </location>
</feature>
<proteinExistence type="inferred from homology"/>
<keyword evidence="3" id="KW-1003">Cell membrane</keyword>
<feature type="transmembrane region" description="Helical" evidence="9">
    <location>
        <begin position="134"/>
        <end position="156"/>
    </location>
</feature>
<dbReference type="InterPro" id="IPR007387">
    <property type="entry name" value="TRAP_DctQ"/>
</dbReference>
<comment type="similarity">
    <text evidence="8 9">Belongs to the TRAP transporter small permease family.</text>
</comment>
<evidence type="ECO:0000256" key="5">
    <source>
        <dbReference type="ARBA" id="ARBA00022692"/>
    </source>
</evidence>
<dbReference type="PANTHER" id="PTHR35011">
    <property type="entry name" value="2,3-DIKETO-L-GULONATE TRAP TRANSPORTER SMALL PERMEASE PROTEIN YIAM"/>
    <property type="match status" value="1"/>
</dbReference>
<feature type="transmembrane region" description="Helical" evidence="9">
    <location>
        <begin position="59"/>
        <end position="81"/>
    </location>
</feature>
<name>A0ABZ2I459_9HYPH</name>
<comment type="subunit">
    <text evidence="9">The complex comprises the extracytoplasmic solute receptor protein and the two transmembrane proteins.</text>
</comment>
<dbReference type="EMBL" id="CP146275">
    <property type="protein sequence ID" value="WWT32751.1"/>
    <property type="molecule type" value="Genomic_DNA"/>
</dbReference>
<dbReference type="RefSeq" id="WP_338608173.1">
    <property type="nucleotide sequence ID" value="NZ_CP146275.1"/>
</dbReference>
<comment type="function">
    <text evidence="9">Part of the tripartite ATP-independent periplasmic (TRAP) transport system.</text>
</comment>
<evidence type="ECO:0000259" key="10">
    <source>
        <dbReference type="Pfam" id="PF04290"/>
    </source>
</evidence>
<comment type="subcellular location">
    <subcellularLocation>
        <location evidence="1 9">Cell inner membrane</location>
        <topology evidence="1 9">Multi-pass membrane protein</topology>
    </subcellularLocation>
</comment>
<dbReference type="PANTHER" id="PTHR35011:SF2">
    <property type="entry name" value="2,3-DIKETO-L-GULONATE TRAP TRANSPORTER SMALL PERMEASE PROTEIN YIAM"/>
    <property type="match status" value="1"/>
</dbReference>
<keyword evidence="5 9" id="KW-0812">Transmembrane</keyword>
<sequence length="172" mass="19187">MQAALRYFFIFDKALNAVISVVAVLALAVAACLGFLQVLSRFALKIPLEWTEVTIRIALAWMVFVGAALVFRAGAMIAVDMMRHLLPTRFRRLHDGFVTLVVLIFLALLGYWGFDYANRSASQTLLGLDFISVYWAYIAIPIGCFCSAVAVIARFIEHDPVTDDDQELTLVH</sequence>
<evidence type="ECO:0000256" key="3">
    <source>
        <dbReference type="ARBA" id="ARBA00022475"/>
    </source>
</evidence>
<evidence type="ECO:0000256" key="4">
    <source>
        <dbReference type="ARBA" id="ARBA00022519"/>
    </source>
</evidence>
<evidence type="ECO:0000256" key="2">
    <source>
        <dbReference type="ARBA" id="ARBA00022448"/>
    </source>
</evidence>
<accession>A0ABZ2I459</accession>
<evidence type="ECO:0000256" key="7">
    <source>
        <dbReference type="ARBA" id="ARBA00023136"/>
    </source>
</evidence>
<reference evidence="11 12" key="1">
    <citation type="submission" date="2024-02" db="EMBL/GenBank/DDBJ databases">
        <title>Complete genome sequence of Pelagibacterium nitratireducens ZH15.</title>
        <authorList>
            <person name="Zhao L.H."/>
        </authorList>
    </citation>
    <scope>NUCLEOTIDE SEQUENCE [LARGE SCALE GENOMIC DNA]</scope>
    <source>
        <strain evidence="11 12">ZH15</strain>
    </source>
</reference>
<dbReference type="PROSITE" id="PS51257">
    <property type="entry name" value="PROKAR_LIPOPROTEIN"/>
    <property type="match status" value="1"/>
</dbReference>
<evidence type="ECO:0000313" key="11">
    <source>
        <dbReference type="EMBL" id="WWT32751.1"/>
    </source>
</evidence>
<keyword evidence="7 9" id="KW-0472">Membrane</keyword>
<keyword evidence="6 9" id="KW-1133">Transmembrane helix</keyword>
<dbReference type="Proteomes" id="UP001369958">
    <property type="component" value="Chromosome"/>
</dbReference>
<protein>
    <recommendedName>
        <fullName evidence="9">TRAP transporter small permease protein</fullName>
    </recommendedName>
</protein>
<organism evidence="11 12">
    <name type="scientific">Pelagibacterium nitratireducens</name>
    <dbReference type="NCBI Taxonomy" id="1046114"/>
    <lineage>
        <taxon>Bacteria</taxon>
        <taxon>Pseudomonadati</taxon>
        <taxon>Pseudomonadota</taxon>
        <taxon>Alphaproteobacteria</taxon>
        <taxon>Hyphomicrobiales</taxon>
        <taxon>Devosiaceae</taxon>
        <taxon>Pelagibacterium</taxon>
    </lineage>
</organism>
<evidence type="ECO:0000256" key="1">
    <source>
        <dbReference type="ARBA" id="ARBA00004429"/>
    </source>
</evidence>